<dbReference type="PANTHER" id="PTHR25465">
    <property type="entry name" value="B-BOX DOMAIN CONTAINING"/>
    <property type="match status" value="1"/>
</dbReference>
<evidence type="ECO:0000256" key="3">
    <source>
        <dbReference type="ARBA" id="ARBA00022833"/>
    </source>
</evidence>
<feature type="coiled-coil region" evidence="4">
    <location>
        <begin position="63"/>
        <end position="109"/>
    </location>
</feature>
<name>A0AAE0Q7R5_9TELE</name>
<organism evidence="6 7">
    <name type="scientific">Hemibagrus guttatus</name>
    <dbReference type="NCBI Taxonomy" id="175788"/>
    <lineage>
        <taxon>Eukaryota</taxon>
        <taxon>Metazoa</taxon>
        <taxon>Chordata</taxon>
        <taxon>Craniata</taxon>
        <taxon>Vertebrata</taxon>
        <taxon>Euteleostomi</taxon>
        <taxon>Actinopterygii</taxon>
        <taxon>Neopterygii</taxon>
        <taxon>Teleostei</taxon>
        <taxon>Ostariophysi</taxon>
        <taxon>Siluriformes</taxon>
        <taxon>Bagridae</taxon>
        <taxon>Hemibagrus</taxon>
    </lineage>
</organism>
<evidence type="ECO:0000313" key="6">
    <source>
        <dbReference type="EMBL" id="KAK3515792.1"/>
    </source>
</evidence>
<dbReference type="GO" id="GO:0008270">
    <property type="term" value="F:zinc ion binding"/>
    <property type="evidence" value="ECO:0007669"/>
    <property type="project" value="UniProtKB-KW"/>
</dbReference>
<gene>
    <name evidence="6" type="ORF">QTP70_032272</name>
</gene>
<evidence type="ECO:0000313" key="7">
    <source>
        <dbReference type="Proteomes" id="UP001274896"/>
    </source>
</evidence>
<feature type="domain" description="TRIM8/14/16/25/29/45/65 coiled-coil region" evidence="5">
    <location>
        <begin position="40"/>
        <end position="120"/>
    </location>
</feature>
<dbReference type="AlphaFoldDB" id="A0AAE0Q7R5"/>
<reference evidence="6" key="1">
    <citation type="submission" date="2023-06" db="EMBL/GenBank/DDBJ databases">
        <title>Male Hemibagrus guttatus genome.</title>
        <authorList>
            <person name="Bian C."/>
        </authorList>
    </citation>
    <scope>NUCLEOTIDE SEQUENCE</scope>
    <source>
        <strain evidence="6">Male_cb2023</strain>
        <tissue evidence="6">Muscle</tissue>
    </source>
</reference>
<keyword evidence="1" id="KW-0479">Metal-binding</keyword>
<dbReference type="EMBL" id="JAUCMX010000020">
    <property type="protein sequence ID" value="KAK3515792.1"/>
    <property type="molecule type" value="Genomic_DNA"/>
</dbReference>
<evidence type="ECO:0000256" key="4">
    <source>
        <dbReference type="SAM" id="Coils"/>
    </source>
</evidence>
<comment type="caution">
    <text evidence="6">The sequence shown here is derived from an EMBL/GenBank/DDBJ whole genome shotgun (WGS) entry which is preliminary data.</text>
</comment>
<dbReference type="InterPro" id="IPR051051">
    <property type="entry name" value="E3_ubiq-ligase_TRIM/RNF"/>
</dbReference>
<evidence type="ECO:0000256" key="2">
    <source>
        <dbReference type="ARBA" id="ARBA00022771"/>
    </source>
</evidence>
<sequence>MGKRKDLSEFDKGQIVMARPLDQSISDPKLQLLWGVPSLQCERNSEKEKADSRKVFDDLMRCVERNQTELLRMMKEKQRATERQDEEFIKDLEEEITELKRRDTALERLSHSEEHLHFLQIRVLLFLGARNTPRAGLTSGLNPEMR</sequence>
<evidence type="ECO:0000259" key="5">
    <source>
        <dbReference type="Pfam" id="PF25600"/>
    </source>
</evidence>
<accession>A0AAE0Q7R5</accession>
<protein>
    <recommendedName>
        <fullName evidence="5">TRIM8/14/16/25/29/45/65 coiled-coil region domain-containing protein</fullName>
    </recommendedName>
</protein>
<keyword evidence="2" id="KW-0863">Zinc-finger</keyword>
<keyword evidence="7" id="KW-1185">Reference proteome</keyword>
<keyword evidence="4" id="KW-0175">Coiled coil</keyword>
<dbReference type="Pfam" id="PF25600">
    <property type="entry name" value="TRIM_CC"/>
    <property type="match status" value="1"/>
</dbReference>
<evidence type="ECO:0000256" key="1">
    <source>
        <dbReference type="ARBA" id="ARBA00022723"/>
    </source>
</evidence>
<dbReference type="PANTHER" id="PTHR25465:SF32">
    <property type="entry name" value="BLOODTHIRSTY-RELATED GENE FAMILY, MEMBER 16 ISOFORM X1-RELATED"/>
    <property type="match status" value="1"/>
</dbReference>
<proteinExistence type="predicted"/>
<dbReference type="InterPro" id="IPR058030">
    <property type="entry name" value="TRIM8/14/16/25/29/45/65_CC"/>
</dbReference>
<keyword evidence="3" id="KW-0862">Zinc</keyword>
<dbReference type="Proteomes" id="UP001274896">
    <property type="component" value="Unassembled WGS sequence"/>
</dbReference>